<evidence type="ECO:0000313" key="4">
    <source>
        <dbReference type="EMBL" id="KAK4413162.1"/>
    </source>
</evidence>
<feature type="compositionally biased region" description="Basic and acidic residues" evidence="2">
    <location>
        <begin position="161"/>
        <end position="181"/>
    </location>
</feature>
<keyword evidence="5" id="KW-1185">Reference proteome</keyword>
<dbReference type="SUPFAM" id="SSF55277">
    <property type="entry name" value="GYF domain"/>
    <property type="match status" value="1"/>
</dbReference>
<feature type="domain" description="GYF" evidence="3">
    <location>
        <begin position="502"/>
        <end position="553"/>
    </location>
</feature>
<dbReference type="Proteomes" id="UP001293254">
    <property type="component" value="Unassembled WGS sequence"/>
</dbReference>
<dbReference type="InterPro" id="IPR003169">
    <property type="entry name" value="GYF"/>
</dbReference>
<feature type="compositionally biased region" description="Polar residues" evidence="2">
    <location>
        <begin position="609"/>
        <end position="620"/>
    </location>
</feature>
<feature type="compositionally biased region" description="Polar residues" evidence="2">
    <location>
        <begin position="1274"/>
        <end position="1287"/>
    </location>
</feature>
<sequence>MAESKIDLPEDLIASKPSDQSWTLKASIGKDEDKGLVGLLDESKDQAASESIPLSPQWLYAKPNEPKLDTRGPSSLSLGSSADLNQKEVGAQTHLRTKKIGEELLRSLIVAVVGVKKKGRLDCLVEGIARRWIGELTMLQAEKQLKIDLCLLQTGGMMWGPDDKEKDARVEKRTDVEKEESQGESQTYASNSRSVPERDSDTRDKWRPRHRMEGNTGGSGSYRAAPGFGLKGTRPIGTAPYDRTDNVPGKPNLSTGTFVYPRAKLLDIYRKQRLDSSFAHMPDNLEEVPPITNLDAVEPVAFVSPDSEQEAILNDIWKGKITSSGASYSSSRKGGSADNVSELGNLEFTNGSRVSISDVAEDIPDNLHKASVAIHETSVENIFYTNLPKRDFTSEKTADNEEKYGTSAAMNGKELDIGGLQALSGSQFDAFQAKVADSTANKQPVFDSMKSAASFDASNKLSGEPTSLFAMPSSEQYLDGRLHMIGSRPTEYQLNRGIPPEELSLYYQDPQGEIQGPFLGVDIISWFEQGFFGTDLPVRLEDAPDGSPFQELGDVMPHLKFQQEHVSGNDLEKSGMMDGTSKTCLQSVPVPESTPSVVVDGSGWQLSDFDSVSAQPSQSKISEHQHHPSQHLFIKGQDYHDFGAQDEEIVFPGRPGSGGSAIEKMSRGFVEPAANSGNQSYPNNELTESGASDQQGGKLHPLGLLWSELESTYGRNDHKPPFSRGAQDKILNPASRRLAPLGAMADPTLAPETWNDVYGSSALADSNLYQDVMDARHSSRMDQEFHRFDLAEKLLPQQLRQQHLQSHGMIPSHNTHLHEAMLEGGPSLKLMHQKLLANQTGLDMEHILALQLQQQRQLQLQEQQQLQQQLQEQQQLQQQQQHFHQQQMLLKEQQQSQARQILVEQLLQSQMRESGRGQSHLDALRSNAAIEQAIMKQQILNDLQQRSQFPSRQPDPSLEQLIQAKFGQIPHQGHKNDLLELLSHGRHGQIHPLDQHIIQQDQLHGRQLPLGLRQRLEMEEERQMTSGWPLDESSQFHRNPAASRRANSAGFGPLDFYSQQIPPSDEHLSHLERNLSVQDRLQHGLYDPSILPFERSMSLPIGAAGLNLDVVNSIGRAQGLEMQEQIARMHPSGQVGFSSGMYSQHTHHPLILDQFHSSRLDATEGHLSENNGQLSNEWMESRIQQLHIHNERQRRELDAKRSTEDHSLWMSAGTNDDSSKRLLMELLHQKSGHSSNEQFDMSNGVPHDGRPPSGHYSGSSMANQSFGVIPDQESGVSNSFTVGSYGSDSGGPPQSRLSEGITSVLEIGGLPYRSKGGGLVDGKPFGIISEGQEGIAEQASLASADRVEIPVNILSRQKSLDSAGFQNEKIGSGDSFLEDAAKDRLRSSSSKGPENVLLRRPPVPRPASSQEGLSELTADPVARGKSHSNIVPSDGARREPGANAGNLDASGRRDAQFRRTSSCNDADVLETSFSDMLKSSAKKPAPPETHVSAMESSDGMPGARNNKKKGKKGRQIDPALLGFKVTSNRIMMGEIQRIDD</sequence>
<feature type="compositionally biased region" description="Polar residues" evidence="2">
    <location>
        <begin position="183"/>
        <end position="194"/>
    </location>
</feature>
<evidence type="ECO:0000313" key="5">
    <source>
        <dbReference type="Proteomes" id="UP001293254"/>
    </source>
</evidence>
<comment type="caution">
    <text evidence="4">The sequence shown here is derived from an EMBL/GenBank/DDBJ whole genome shotgun (WGS) entry which is preliminary data.</text>
</comment>
<feature type="region of interest" description="Disordered" evidence="2">
    <location>
        <begin position="1383"/>
        <end position="1463"/>
    </location>
</feature>
<feature type="region of interest" description="Disordered" evidence="2">
    <location>
        <begin position="609"/>
        <end position="628"/>
    </location>
</feature>
<feature type="compositionally biased region" description="Polar residues" evidence="2">
    <location>
        <begin position="1232"/>
        <end position="1241"/>
    </location>
</feature>
<feature type="compositionally biased region" description="Polar residues" evidence="2">
    <location>
        <begin position="675"/>
        <end position="695"/>
    </location>
</feature>
<feature type="compositionally biased region" description="Low complexity" evidence="2">
    <location>
        <begin position="323"/>
        <end position="336"/>
    </location>
</feature>
<keyword evidence="1" id="KW-0175">Coiled coil</keyword>
<feature type="region of interest" description="Disordered" evidence="2">
    <location>
        <begin position="1191"/>
        <end position="1215"/>
    </location>
</feature>
<reference evidence="4" key="1">
    <citation type="submission" date="2020-06" db="EMBL/GenBank/DDBJ databases">
        <authorList>
            <person name="Li T."/>
            <person name="Hu X."/>
            <person name="Zhang T."/>
            <person name="Song X."/>
            <person name="Zhang H."/>
            <person name="Dai N."/>
            <person name="Sheng W."/>
            <person name="Hou X."/>
            <person name="Wei L."/>
        </authorList>
    </citation>
    <scope>NUCLEOTIDE SEQUENCE</scope>
    <source>
        <strain evidence="4">3651</strain>
        <tissue evidence="4">Leaf</tissue>
    </source>
</reference>
<feature type="compositionally biased region" description="Polar residues" evidence="2">
    <location>
        <begin position="1256"/>
        <end position="1266"/>
    </location>
</feature>
<evidence type="ECO:0000256" key="2">
    <source>
        <dbReference type="SAM" id="MobiDB-lite"/>
    </source>
</evidence>
<dbReference type="PROSITE" id="PS50829">
    <property type="entry name" value="GYF"/>
    <property type="match status" value="1"/>
</dbReference>
<dbReference type="SMART" id="SM00444">
    <property type="entry name" value="GYF"/>
    <property type="match status" value="1"/>
</dbReference>
<dbReference type="Pfam" id="PF02213">
    <property type="entry name" value="GYF"/>
    <property type="match status" value="1"/>
</dbReference>
<feature type="region of interest" description="Disordered" evidence="2">
    <location>
        <begin position="1475"/>
        <end position="1519"/>
    </location>
</feature>
<accession>A0AAE2C8P8</accession>
<dbReference type="CDD" id="cd00072">
    <property type="entry name" value="GYF"/>
    <property type="match status" value="1"/>
</dbReference>
<dbReference type="Gene3D" id="3.30.1490.40">
    <property type="match status" value="1"/>
</dbReference>
<feature type="region of interest" description="Disordered" evidence="2">
    <location>
        <begin position="323"/>
        <end position="342"/>
    </location>
</feature>
<name>A0AAE2C8P8_9LAMI</name>
<feature type="compositionally biased region" description="Basic and acidic residues" evidence="2">
    <location>
        <begin position="195"/>
        <end position="205"/>
    </location>
</feature>
<evidence type="ECO:0000259" key="3">
    <source>
        <dbReference type="PROSITE" id="PS50829"/>
    </source>
</evidence>
<dbReference type="EMBL" id="JACGWO010000012">
    <property type="protein sequence ID" value="KAK4413162.1"/>
    <property type="molecule type" value="Genomic_DNA"/>
</dbReference>
<dbReference type="InterPro" id="IPR035445">
    <property type="entry name" value="GYF-like_dom_sf"/>
</dbReference>
<gene>
    <name evidence="4" type="ORF">Salat_2728700</name>
</gene>
<feature type="region of interest" description="Disordered" evidence="2">
    <location>
        <begin position="158"/>
        <end position="253"/>
    </location>
</feature>
<organism evidence="4 5">
    <name type="scientific">Sesamum alatum</name>
    <dbReference type="NCBI Taxonomy" id="300844"/>
    <lineage>
        <taxon>Eukaryota</taxon>
        <taxon>Viridiplantae</taxon>
        <taxon>Streptophyta</taxon>
        <taxon>Embryophyta</taxon>
        <taxon>Tracheophyta</taxon>
        <taxon>Spermatophyta</taxon>
        <taxon>Magnoliopsida</taxon>
        <taxon>eudicotyledons</taxon>
        <taxon>Gunneridae</taxon>
        <taxon>Pentapetalae</taxon>
        <taxon>asterids</taxon>
        <taxon>lamiids</taxon>
        <taxon>Lamiales</taxon>
        <taxon>Pedaliaceae</taxon>
        <taxon>Sesamum</taxon>
    </lineage>
</organism>
<dbReference type="PANTHER" id="PTHR46992:SF1">
    <property type="entry name" value="GYF DOMAIN-CONTAINING PROTEIN"/>
    <property type="match status" value="1"/>
</dbReference>
<proteinExistence type="predicted"/>
<feature type="coiled-coil region" evidence="1">
    <location>
        <begin position="849"/>
        <end position="880"/>
    </location>
</feature>
<evidence type="ECO:0000256" key="1">
    <source>
        <dbReference type="SAM" id="Coils"/>
    </source>
</evidence>
<reference evidence="4" key="2">
    <citation type="journal article" date="2024" name="Plant">
        <title>Genomic evolution and insights into agronomic trait innovations of Sesamum species.</title>
        <authorList>
            <person name="Miao H."/>
            <person name="Wang L."/>
            <person name="Qu L."/>
            <person name="Liu H."/>
            <person name="Sun Y."/>
            <person name="Le M."/>
            <person name="Wang Q."/>
            <person name="Wei S."/>
            <person name="Zheng Y."/>
            <person name="Lin W."/>
            <person name="Duan Y."/>
            <person name="Cao H."/>
            <person name="Xiong S."/>
            <person name="Wang X."/>
            <person name="Wei L."/>
            <person name="Li C."/>
            <person name="Ma Q."/>
            <person name="Ju M."/>
            <person name="Zhao R."/>
            <person name="Li G."/>
            <person name="Mu C."/>
            <person name="Tian Q."/>
            <person name="Mei H."/>
            <person name="Zhang T."/>
            <person name="Gao T."/>
            <person name="Zhang H."/>
        </authorList>
    </citation>
    <scope>NUCLEOTIDE SEQUENCE</scope>
    <source>
        <strain evidence="4">3651</strain>
    </source>
</reference>
<protein>
    <submittedName>
        <fullName evidence="4">Protein ESSENTIAL FOR POTEXVIRUS ACCUMULATION 1</fullName>
    </submittedName>
</protein>
<dbReference type="PANTHER" id="PTHR46992">
    <property type="entry name" value="GYF DOMAIN-CONTAINING PROTEIN"/>
    <property type="match status" value="1"/>
</dbReference>
<feature type="region of interest" description="Disordered" evidence="2">
    <location>
        <begin position="1231"/>
        <end position="1298"/>
    </location>
</feature>
<feature type="compositionally biased region" description="Basic and acidic residues" evidence="2">
    <location>
        <begin position="1191"/>
        <end position="1207"/>
    </location>
</feature>
<feature type="region of interest" description="Disordered" evidence="2">
    <location>
        <begin position="672"/>
        <end position="699"/>
    </location>
</feature>